<name>A0A0E9UXD6_ANGAN</name>
<organism evidence="1">
    <name type="scientific">Anguilla anguilla</name>
    <name type="common">European freshwater eel</name>
    <name type="synonym">Muraena anguilla</name>
    <dbReference type="NCBI Taxonomy" id="7936"/>
    <lineage>
        <taxon>Eukaryota</taxon>
        <taxon>Metazoa</taxon>
        <taxon>Chordata</taxon>
        <taxon>Craniata</taxon>
        <taxon>Vertebrata</taxon>
        <taxon>Euteleostomi</taxon>
        <taxon>Actinopterygii</taxon>
        <taxon>Neopterygii</taxon>
        <taxon>Teleostei</taxon>
        <taxon>Anguilliformes</taxon>
        <taxon>Anguillidae</taxon>
        <taxon>Anguilla</taxon>
    </lineage>
</organism>
<accession>A0A0E9UXD6</accession>
<reference evidence="1" key="1">
    <citation type="submission" date="2014-11" db="EMBL/GenBank/DDBJ databases">
        <authorList>
            <person name="Amaro Gonzalez C."/>
        </authorList>
    </citation>
    <scope>NUCLEOTIDE SEQUENCE</scope>
</reference>
<dbReference type="AlphaFoldDB" id="A0A0E9UXD6"/>
<dbReference type="EMBL" id="GBXM01038105">
    <property type="protein sequence ID" value="JAH70472.1"/>
    <property type="molecule type" value="Transcribed_RNA"/>
</dbReference>
<protein>
    <submittedName>
        <fullName evidence="1">Uncharacterized protein</fullName>
    </submittedName>
</protein>
<proteinExistence type="predicted"/>
<sequence>MGICYILVQNNTKWFVFVCCVHTVLRKRQVKKPESQ</sequence>
<evidence type="ECO:0000313" key="1">
    <source>
        <dbReference type="EMBL" id="JAH70472.1"/>
    </source>
</evidence>
<reference evidence="1" key="2">
    <citation type="journal article" date="2015" name="Fish Shellfish Immunol.">
        <title>Early steps in the European eel (Anguilla anguilla)-Vibrio vulnificus interaction in the gills: Role of the RtxA13 toxin.</title>
        <authorList>
            <person name="Callol A."/>
            <person name="Pajuelo D."/>
            <person name="Ebbesson L."/>
            <person name="Teles M."/>
            <person name="MacKenzie S."/>
            <person name="Amaro C."/>
        </authorList>
    </citation>
    <scope>NUCLEOTIDE SEQUENCE</scope>
</reference>